<dbReference type="EMBL" id="ALWB01000060">
    <property type="protein sequence ID" value="ELS33076.1"/>
    <property type="molecule type" value="Genomic_DNA"/>
</dbReference>
<dbReference type="AlphaFoldDB" id="L8N010"/>
<dbReference type="Proteomes" id="UP000011201">
    <property type="component" value="Unassembled WGS sequence"/>
</dbReference>
<comment type="caution">
    <text evidence="1">The sequence shown here is derived from an EMBL/GenBank/DDBJ whole genome shotgun (WGS) entry which is preliminary data.</text>
</comment>
<protein>
    <submittedName>
        <fullName evidence="1">Uncharacterized protein</fullName>
    </submittedName>
</protein>
<organism evidence="1 2">
    <name type="scientific">Pseudanabaena biceps PCC 7429</name>
    <dbReference type="NCBI Taxonomy" id="927668"/>
    <lineage>
        <taxon>Bacteria</taxon>
        <taxon>Bacillati</taxon>
        <taxon>Cyanobacteriota</taxon>
        <taxon>Cyanophyceae</taxon>
        <taxon>Pseudanabaenales</taxon>
        <taxon>Pseudanabaenaceae</taxon>
        <taxon>Pseudanabaena</taxon>
    </lineage>
</organism>
<accession>L8N010</accession>
<name>L8N010_9CYAN</name>
<proteinExistence type="predicted"/>
<gene>
    <name evidence="1" type="ORF">Pse7429DRAFT_1710</name>
</gene>
<keyword evidence="2" id="KW-1185">Reference proteome</keyword>
<feature type="non-terminal residue" evidence="1">
    <location>
        <position position="1"/>
    </location>
</feature>
<evidence type="ECO:0000313" key="1">
    <source>
        <dbReference type="EMBL" id="ELS33076.1"/>
    </source>
</evidence>
<evidence type="ECO:0000313" key="2">
    <source>
        <dbReference type="Proteomes" id="UP000011201"/>
    </source>
</evidence>
<reference evidence="1 2" key="1">
    <citation type="journal article" date="2013" name="Proc. Natl. Acad. Sci. U.S.A.">
        <title>Improving the coverage of the cyanobacterial phylum using diversity-driven genome sequencing.</title>
        <authorList>
            <person name="Shih P.M."/>
            <person name="Wu D."/>
            <person name="Latifi A."/>
            <person name="Axen S.D."/>
            <person name="Fewer D.P."/>
            <person name="Talla E."/>
            <person name="Calteau A."/>
            <person name="Cai F."/>
            <person name="Tandeau de Marsac N."/>
            <person name="Rippka R."/>
            <person name="Herdman M."/>
            <person name="Sivonen K."/>
            <person name="Coursin T."/>
            <person name="Laurent T."/>
            <person name="Goodwin L."/>
            <person name="Nolan M."/>
            <person name="Davenport K.W."/>
            <person name="Han C.S."/>
            <person name="Rubin E.M."/>
            <person name="Eisen J.A."/>
            <person name="Woyke T."/>
            <person name="Gugger M."/>
            <person name="Kerfeld C.A."/>
        </authorList>
    </citation>
    <scope>NUCLEOTIDE SEQUENCE [LARGE SCALE GENOMIC DNA]</scope>
    <source>
        <strain evidence="1 2">PCC 7429</strain>
    </source>
</reference>
<sequence>ALRSKAFIFGLLKFASLTRTDVTLELIGVKGVALIDVP</sequence>